<dbReference type="InterPro" id="IPR027417">
    <property type="entry name" value="P-loop_NTPase"/>
</dbReference>
<dbReference type="PANTHER" id="PTHR33377:SF13">
    <property type="entry name" value="OS10G0134700 PROTEIN"/>
    <property type="match status" value="1"/>
</dbReference>
<sequence>MATLSCSLMIVRHSLRLHEGGTTGSRRLCAGARMVFDEMAVRVLGREGATFPRQSARNFATRSLPEKRRSWSRKAAEQSKWLPSHYHLSTELKMELAISAVTGELVSRFVSYLADKYRSCCHAQSGETQLRRLQQLLLRARTVVEEADGRYITNSGMLAQLTMLADAMYRGYWALGAFGYMSLDETETSPMEVSSSSPRKRLRTVHGSARKNKAMYFADLQSVVESLEDVVDGLTEFVVLLGGCDRMLRRPYDAYLYNDNIMFGRHTQKQKLLNFMLQHSSSSPGGKPAVLPIIGAPAVGKRTLVAHVCKDERVSSHFSSILHLNGDSFRRIADHDRSFLRGKILVVVELVADVDKKDWVEFCSTLASMDSGSKVIIISRLRSTERFGTVRPIFLDTLSYEEFNYLFKTLAFGSANPAHHPQLARIADELAEEFRTECSLVGTNIFADVMRRNLNVHFWFGMLSRLRRFAERNVSMFGEHPRLLVERRHQIDVTDFVLHPAASPLRIVPSCTRGSSRTEVTAERVSLPRVRLGDLMMDPGVRPQGDFNVVSWESRLPPYTSFVHFVPNGNGAPGLAKQSTPLSGRKRPAVAL</sequence>
<reference evidence="1" key="1">
    <citation type="submission" date="2015-06" db="UniProtKB">
        <authorList>
            <consortium name="EnsemblPlants"/>
        </authorList>
    </citation>
    <scope>IDENTIFICATION</scope>
</reference>
<accession>M8C5L2</accession>
<organism evidence="1">
    <name type="scientific">Aegilops tauschii</name>
    <name type="common">Tausch's goatgrass</name>
    <name type="synonym">Aegilops squarrosa</name>
    <dbReference type="NCBI Taxonomy" id="37682"/>
    <lineage>
        <taxon>Eukaryota</taxon>
        <taxon>Viridiplantae</taxon>
        <taxon>Streptophyta</taxon>
        <taxon>Embryophyta</taxon>
        <taxon>Tracheophyta</taxon>
        <taxon>Spermatophyta</taxon>
        <taxon>Magnoliopsida</taxon>
        <taxon>Liliopsida</taxon>
        <taxon>Poales</taxon>
        <taxon>Poaceae</taxon>
        <taxon>BOP clade</taxon>
        <taxon>Pooideae</taxon>
        <taxon>Triticodae</taxon>
        <taxon>Triticeae</taxon>
        <taxon>Triticinae</taxon>
        <taxon>Aegilops</taxon>
    </lineage>
</organism>
<name>M8C5L2_AEGTA</name>
<evidence type="ECO:0000313" key="1">
    <source>
        <dbReference type="EnsemblPlants" id="EMT10433"/>
    </source>
</evidence>
<dbReference type="Gene3D" id="3.40.50.300">
    <property type="entry name" value="P-loop containing nucleotide triphosphate hydrolases"/>
    <property type="match status" value="1"/>
</dbReference>
<dbReference type="SUPFAM" id="SSF52540">
    <property type="entry name" value="P-loop containing nucleoside triphosphate hydrolases"/>
    <property type="match status" value="1"/>
</dbReference>
<dbReference type="PANTHER" id="PTHR33377">
    <property type="entry name" value="OS10G0134700 PROTEIN-RELATED"/>
    <property type="match status" value="1"/>
</dbReference>
<evidence type="ECO:0008006" key="2">
    <source>
        <dbReference type="Google" id="ProtNLM"/>
    </source>
</evidence>
<dbReference type="EnsemblPlants" id="EMT10433">
    <property type="protein sequence ID" value="EMT10433"/>
    <property type="gene ID" value="F775_20977"/>
</dbReference>
<proteinExistence type="predicted"/>
<protein>
    <recommendedName>
        <fullName evidence="2">Rx N-terminal domain-containing protein</fullName>
    </recommendedName>
</protein>
<dbReference type="AlphaFoldDB" id="M8C5L2"/>